<sequence>MKPSHAIIVSTCIIGASAVRMGVNTTDFEAFGHTLGLSESAIQSLENRYVWAYTSAGVLGIACLTATFALQPDKVDTAPINQTVVEVNWSESCWDEPHCVIQPQSADDVSKSLRIIDFFEVKFSVRSGGHSPNPGWSSIDDHGILLDLAKLNSISISNDLTYASIGPGARWNDVYLTLGGREVVVVGGRVPSVGVGGLILGGGYFFFSNQFGLAADNVRNFEVALASGAIVNANATSYTDLFWALKGGGPNFGIVTRYDLYTVPTYEIWVQQSLYSIDQAYDVLAAFDEWQLNGAADAKSFVTLFFTLNHAVVGLMYSEPSPRAPDVFAGFLNLIPLQTVVPSSNLTFSAVTQLLSAAFPSTRGRHDYRGCSTRIDAQLNREVYAAWREKALAVHEVTGANQTFAIQHVGANMARQGALKGGNPLNVPSGDMQWWTTLIDWEREEDDELVRSVSIETTDLYEELSKERGLDLPFIFMNDASQDQNPLTSYGSENILRLKDISKKYDKKQVFQKLQNGGFLLSKVQGTEM</sequence>
<dbReference type="InterPro" id="IPR016169">
    <property type="entry name" value="FAD-bd_PCMH_sub2"/>
</dbReference>
<dbReference type="InterPro" id="IPR006094">
    <property type="entry name" value="Oxid_FAD_bind_N"/>
</dbReference>
<gene>
    <name evidence="6" type="ORF">GQX73_g789</name>
</gene>
<comment type="caution">
    <text evidence="6">The sequence shown here is derived from an EMBL/GenBank/DDBJ whole genome shotgun (WGS) entry which is preliminary data.</text>
</comment>
<dbReference type="EMBL" id="WUBL01000004">
    <property type="protein sequence ID" value="KAF2972752.1"/>
    <property type="molecule type" value="Genomic_DNA"/>
</dbReference>
<dbReference type="Gene3D" id="3.30.465.10">
    <property type="match status" value="1"/>
</dbReference>
<organism evidence="6 7">
    <name type="scientific">Xylaria multiplex</name>
    <dbReference type="NCBI Taxonomy" id="323545"/>
    <lineage>
        <taxon>Eukaryota</taxon>
        <taxon>Fungi</taxon>
        <taxon>Dikarya</taxon>
        <taxon>Ascomycota</taxon>
        <taxon>Pezizomycotina</taxon>
        <taxon>Sordariomycetes</taxon>
        <taxon>Xylariomycetidae</taxon>
        <taxon>Xylariales</taxon>
        <taxon>Xylariaceae</taxon>
        <taxon>Xylaria</taxon>
    </lineage>
</organism>
<dbReference type="PANTHER" id="PTHR42973:SF54">
    <property type="entry name" value="FAD-BINDING PCMH-TYPE DOMAIN-CONTAINING PROTEIN"/>
    <property type="match status" value="1"/>
</dbReference>
<dbReference type="GO" id="GO:0016491">
    <property type="term" value="F:oxidoreductase activity"/>
    <property type="evidence" value="ECO:0007669"/>
    <property type="project" value="UniProtKB-KW"/>
</dbReference>
<dbReference type="InterPro" id="IPR016166">
    <property type="entry name" value="FAD-bd_PCMH"/>
</dbReference>
<evidence type="ECO:0000256" key="2">
    <source>
        <dbReference type="ARBA" id="ARBA00022630"/>
    </source>
</evidence>
<keyword evidence="2" id="KW-0285">Flavoprotein</keyword>
<evidence type="ECO:0000256" key="4">
    <source>
        <dbReference type="ARBA" id="ARBA00023002"/>
    </source>
</evidence>
<name>A0A7C8MSS6_9PEZI</name>
<dbReference type="Gene3D" id="3.30.43.10">
    <property type="entry name" value="Uridine Diphospho-n-acetylenolpyruvylglucosamine Reductase, domain 2"/>
    <property type="match status" value="1"/>
</dbReference>
<dbReference type="PANTHER" id="PTHR42973">
    <property type="entry name" value="BINDING OXIDOREDUCTASE, PUTATIVE (AFU_ORTHOLOGUE AFUA_1G17690)-RELATED"/>
    <property type="match status" value="1"/>
</dbReference>
<dbReference type="Gene3D" id="3.40.462.20">
    <property type="match status" value="1"/>
</dbReference>
<dbReference type="InterPro" id="IPR036318">
    <property type="entry name" value="FAD-bd_PCMH-like_sf"/>
</dbReference>
<evidence type="ECO:0000259" key="5">
    <source>
        <dbReference type="PROSITE" id="PS51387"/>
    </source>
</evidence>
<evidence type="ECO:0000313" key="7">
    <source>
        <dbReference type="Proteomes" id="UP000481858"/>
    </source>
</evidence>
<reference evidence="6 7" key="1">
    <citation type="submission" date="2019-12" db="EMBL/GenBank/DDBJ databases">
        <title>Draft genome sequence of the ascomycete Xylaria multiplex DSM 110363.</title>
        <authorList>
            <person name="Buettner E."/>
            <person name="Kellner H."/>
        </authorList>
    </citation>
    <scope>NUCLEOTIDE SEQUENCE [LARGE SCALE GENOMIC DNA]</scope>
    <source>
        <strain evidence="6 7">DSM 110363</strain>
    </source>
</reference>
<keyword evidence="4" id="KW-0560">Oxidoreductase</keyword>
<proteinExistence type="inferred from homology"/>
<keyword evidence="3" id="KW-0274">FAD</keyword>
<accession>A0A7C8MSS6</accession>
<protein>
    <recommendedName>
        <fullName evidence="5">FAD-binding PCMH-type domain-containing protein</fullName>
    </recommendedName>
</protein>
<dbReference type="InParanoid" id="A0A7C8MSS6"/>
<dbReference type="Pfam" id="PF01565">
    <property type="entry name" value="FAD_binding_4"/>
    <property type="match status" value="1"/>
</dbReference>
<dbReference type="SUPFAM" id="SSF56176">
    <property type="entry name" value="FAD-binding/transporter-associated domain-like"/>
    <property type="match status" value="1"/>
</dbReference>
<dbReference type="OrthoDB" id="2151789at2759"/>
<dbReference type="Proteomes" id="UP000481858">
    <property type="component" value="Unassembled WGS sequence"/>
</dbReference>
<keyword evidence="7" id="KW-1185">Reference proteome</keyword>
<dbReference type="InterPro" id="IPR050416">
    <property type="entry name" value="FAD-linked_Oxidoreductase"/>
</dbReference>
<feature type="domain" description="FAD-binding PCMH-type" evidence="5">
    <location>
        <begin position="93"/>
        <end position="265"/>
    </location>
</feature>
<dbReference type="AlphaFoldDB" id="A0A7C8MSS6"/>
<dbReference type="GO" id="GO:0071949">
    <property type="term" value="F:FAD binding"/>
    <property type="evidence" value="ECO:0007669"/>
    <property type="project" value="InterPro"/>
</dbReference>
<dbReference type="InterPro" id="IPR016167">
    <property type="entry name" value="FAD-bd_PCMH_sub1"/>
</dbReference>
<evidence type="ECO:0000313" key="6">
    <source>
        <dbReference type="EMBL" id="KAF2972752.1"/>
    </source>
</evidence>
<comment type="similarity">
    <text evidence="1">Belongs to the oxygen-dependent FAD-linked oxidoreductase family.</text>
</comment>
<evidence type="ECO:0000256" key="1">
    <source>
        <dbReference type="ARBA" id="ARBA00005466"/>
    </source>
</evidence>
<evidence type="ECO:0000256" key="3">
    <source>
        <dbReference type="ARBA" id="ARBA00022827"/>
    </source>
</evidence>
<dbReference type="PROSITE" id="PS51387">
    <property type="entry name" value="FAD_PCMH"/>
    <property type="match status" value="1"/>
</dbReference>